<dbReference type="Gene3D" id="3.40.50.150">
    <property type="entry name" value="Vaccinia Virus protein VP39"/>
    <property type="match status" value="1"/>
</dbReference>
<dbReference type="SUPFAM" id="SSF53335">
    <property type="entry name" value="S-adenosyl-L-methionine-dependent methyltransferases"/>
    <property type="match status" value="1"/>
</dbReference>
<reference evidence="6 7" key="1">
    <citation type="submission" date="2024-08" db="EMBL/GenBank/DDBJ databases">
        <title>Whole-genome sequencing of halo(alkali)philic microorganisms from hypersaline lakes.</title>
        <authorList>
            <person name="Sorokin D.Y."/>
            <person name="Merkel A.Y."/>
            <person name="Messina E."/>
            <person name="Yakimov M."/>
        </authorList>
    </citation>
    <scope>NUCLEOTIDE SEQUENCE [LARGE SCALE GENOMIC DNA]</scope>
    <source>
        <strain evidence="6 7">Cl-TMA</strain>
    </source>
</reference>
<dbReference type="GO" id="GO:0032259">
    <property type="term" value="P:methylation"/>
    <property type="evidence" value="ECO:0007669"/>
    <property type="project" value="UniProtKB-KW"/>
</dbReference>
<evidence type="ECO:0000256" key="2">
    <source>
        <dbReference type="ARBA" id="ARBA00022603"/>
    </source>
</evidence>
<name>A0ABV4TUP3_9GAMM</name>
<organism evidence="6 7">
    <name type="scientific">Thiohalorhabdus methylotrophus</name>
    <dbReference type="NCBI Taxonomy" id="3242694"/>
    <lineage>
        <taxon>Bacteria</taxon>
        <taxon>Pseudomonadati</taxon>
        <taxon>Pseudomonadota</taxon>
        <taxon>Gammaproteobacteria</taxon>
        <taxon>Thiohalorhabdales</taxon>
        <taxon>Thiohalorhabdaceae</taxon>
        <taxon>Thiohalorhabdus</taxon>
    </lineage>
</organism>
<keyword evidence="2 6" id="KW-0489">Methyltransferase</keyword>
<comment type="caution">
    <text evidence="6">The sequence shown here is derived from an EMBL/GenBank/DDBJ whole genome shotgun (WGS) entry which is preliminary data.</text>
</comment>
<dbReference type="PIRSF" id="PIRSF003085">
    <property type="entry name" value="CMAS"/>
    <property type="match status" value="1"/>
</dbReference>
<evidence type="ECO:0000313" key="7">
    <source>
        <dbReference type="Proteomes" id="UP001575181"/>
    </source>
</evidence>
<evidence type="ECO:0000256" key="3">
    <source>
        <dbReference type="ARBA" id="ARBA00022679"/>
    </source>
</evidence>
<evidence type="ECO:0000256" key="1">
    <source>
        <dbReference type="ARBA" id="ARBA00010815"/>
    </source>
</evidence>
<dbReference type="InterPro" id="IPR029063">
    <property type="entry name" value="SAM-dependent_MTases_sf"/>
</dbReference>
<keyword evidence="4" id="KW-0949">S-adenosyl-L-methionine</keyword>
<dbReference type="GO" id="GO:0008168">
    <property type="term" value="F:methyltransferase activity"/>
    <property type="evidence" value="ECO:0007669"/>
    <property type="project" value="UniProtKB-KW"/>
</dbReference>
<protein>
    <submittedName>
        <fullName evidence="6">Class I SAM-dependent methyltransferase</fullName>
        <ecNumber evidence="6">2.1.1.-</ecNumber>
    </submittedName>
</protein>
<accession>A0ABV4TUP3</accession>
<dbReference type="InterPro" id="IPR003333">
    <property type="entry name" value="CMAS"/>
</dbReference>
<dbReference type="InterPro" id="IPR050723">
    <property type="entry name" value="CFA/CMAS"/>
</dbReference>
<dbReference type="Proteomes" id="UP001575181">
    <property type="component" value="Unassembled WGS sequence"/>
</dbReference>
<proteinExistence type="inferred from homology"/>
<sequence>MTTMGMDSTLSIERPAATPPRRINRLARQVLFGRLNSLVEGRIEIRDGDGTAVFGAAGNAGPLGCSITVNRPRFYRRLLTGGTLAAAAAYLDGDWDCDDLTALFRCTLRGLGRTDLDRGSIPTTTAARMGHWLRRNTLRGSRRNIRDHYDLGNDLFALFLDEGMTYSAGIFEHPGATLEEAQRAKLDRLCRKLELGPRDHVLEIGSGWGSFALHAAGTYDCRVTTTTLSPAQYEVAVRRVREAGLSDRVTVVQEDYRALSGTYDKLVAIEMIEAVGADHLGIFFSRCADLLKPDGRMAIQVITTGEQYYEAYRRSVDFIQRYVFPGSHCPSLGALIAASGKSTDLRVVHLEDLTAHYARTLQEWRARFLAQLTRVRELGYPERFIRLWDFYLQYCEAGFAERHIGDLQILLAKSEHRRGAPLPDLPIPEEPGS</sequence>
<evidence type="ECO:0000256" key="5">
    <source>
        <dbReference type="ARBA" id="ARBA00023098"/>
    </source>
</evidence>
<evidence type="ECO:0000256" key="4">
    <source>
        <dbReference type="ARBA" id="ARBA00022691"/>
    </source>
</evidence>
<dbReference type="Pfam" id="PF02353">
    <property type="entry name" value="CMAS"/>
    <property type="match status" value="1"/>
</dbReference>
<keyword evidence="5" id="KW-0443">Lipid metabolism</keyword>
<dbReference type="CDD" id="cd02440">
    <property type="entry name" value="AdoMet_MTases"/>
    <property type="match status" value="1"/>
</dbReference>
<dbReference type="EMBL" id="JBGUAW010000005">
    <property type="protein sequence ID" value="MFA9460992.1"/>
    <property type="molecule type" value="Genomic_DNA"/>
</dbReference>
<comment type="similarity">
    <text evidence="1">Belongs to the CFA/CMAS family.</text>
</comment>
<dbReference type="RefSeq" id="WP_373655771.1">
    <property type="nucleotide sequence ID" value="NZ_JBGUAW010000005.1"/>
</dbReference>
<keyword evidence="3 6" id="KW-0808">Transferase</keyword>
<dbReference type="PANTHER" id="PTHR43667:SF2">
    <property type="entry name" value="FATTY ACID C-METHYL TRANSFERASE"/>
    <property type="match status" value="1"/>
</dbReference>
<keyword evidence="7" id="KW-1185">Reference proteome</keyword>
<evidence type="ECO:0000313" key="6">
    <source>
        <dbReference type="EMBL" id="MFA9460992.1"/>
    </source>
</evidence>
<dbReference type="PANTHER" id="PTHR43667">
    <property type="entry name" value="CYCLOPROPANE-FATTY-ACYL-PHOSPHOLIPID SYNTHASE"/>
    <property type="match status" value="1"/>
</dbReference>
<dbReference type="EC" id="2.1.1.-" evidence="6"/>
<gene>
    <name evidence="6" type="ORF">ACERLL_09155</name>
</gene>